<feature type="domain" description="Tetrapyrrole biosynthesis uroporphyrinogen III synthase" evidence="10">
    <location>
        <begin position="26"/>
        <end position="239"/>
    </location>
</feature>
<dbReference type="EC" id="4.2.1.75" evidence="3 9"/>
<protein>
    <recommendedName>
        <fullName evidence="7 9">Uroporphyrinogen-III synthase</fullName>
        <ecNumber evidence="3 9">4.2.1.75</ecNumber>
    </recommendedName>
</protein>
<evidence type="ECO:0000259" key="10">
    <source>
        <dbReference type="Pfam" id="PF02602"/>
    </source>
</evidence>
<evidence type="ECO:0000256" key="7">
    <source>
        <dbReference type="ARBA" id="ARBA00040167"/>
    </source>
</evidence>
<dbReference type="DNASU" id="1081530"/>
<evidence type="ECO:0000256" key="9">
    <source>
        <dbReference type="RuleBase" id="RU366031"/>
    </source>
</evidence>
<sequence>MDLSSNRLAGKSILITRPLHQAGGLATWVRELGGEPWLFPVLEISDSENKQPLLDLIARLDEFDLAVFVSPNAVEKVIPLVQVSHSWPRHVLVATVGKGSARVLERYGITNVIVPEEGSDSEALLRMPQFQVMQGRHVVIFRGNDGRRLLGDTLRERGASVEYIECYRRHKPEADPLPLLKHWRDDGIQAVIISSSEGLDNLFDMIGETGQQLLKATPVFTAHERIERKARELGIRKIYRTLLGDEGTVQGLLEYFEKM</sequence>
<dbReference type="SUPFAM" id="SSF69618">
    <property type="entry name" value="HemD-like"/>
    <property type="match status" value="1"/>
</dbReference>
<comment type="similarity">
    <text evidence="2 9">Belongs to the uroporphyrinogen-III synthase family.</text>
</comment>
<evidence type="ECO:0000256" key="4">
    <source>
        <dbReference type="ARBA" id="ARBA00023239"/>
    </source>
</evidence>
<dbReference type="AlphaFoldDB" id="Q82WS1"/>
<name>Q82WS1_NITEU</name>
<keyword evidence="5 9" id="KW-0627">Porphyrin biosynthesis</keyword>
<comment type="pathway">
    <text evidence="1 9">Porphyrin-containing compound metabolism; protoporphyrin-IX biosynthesis; coproporphyrinogen-III from 5-aminolevulinate: step 3/4.</text>
</comment>
<evidence type="ECO:0000256" key="8">
    <source>
        <dbReference type="ARBA" id="ARBA00048617"/>
    </source>
</evidence>
<keyword evidence="4 9" id="KW-0456">Lyase</keyword>
<evidence type="ECO:0000256" key="5">
    <source>
        <dbReference type="ARBA" id="ARBA00023244"/>
    </source>
</evidence>
<evidence type="ECO:0000313" key="11">
    <source>
        <dbReference type="EMBL" id="CAD84502.1"/>
    </source>
</evidence>
<gene>
    <name evidence="11" type="primary">hemD</name>
    <name evidence="11" type="ordered locus">NE0591</name>
</gene>
<dbReference type="EMBL" id="AL954747">
    <property type="protein sequence ID" value="CAD84502.1"/>
    <property type="molecule type" value="Genomic_DNA"/>
</dbReference>
<dbReference type="KEGG" id="neu:NE0591"/>
<evidence type="ECO:0000256" key="1">
    <source>
        <dbReference type="ARBA" id="ARBA00004772"/>
    </source>
</evidence>
<comment type="catalytic activity">
    <reaction evidence="8 9">
        <text>hydroxymethylbilane = uroporphyrinogen III + H2O</text>
        <dbReference type="Rhea" id="RHEA:18965"/>
        <dbReference type="ChEBI" id="CHEBI:15377"/>
        <dbReference type="ChEBI" id="CHEBI:57308"/>
        <dbReference type="ChEBI" id="CHEBI:57845"/>
        <dbReference type="EC" id="4.2.1.75"/>
    </reaction>
</comment>
<evidence type="ECO:0000256" key="3">
    <source>
        <dbReference type="ARBA" id="ARBA00013109"/>
    </source>
</evidence>
<dbReference type="GO" id="GO:0006782">
    <property type="term" value="P:protoporphyrinogen IX biosynthetic process"/>
    <property type="evidence" value="ECO:0007669"/>
    <property type="project" value="UniProtKB-UniRule"/>
</dbReference>
<dbReference type="InterPro" id="IPR003754">
    <property type="entry name" value="4pyrrol_synth_uPrphyn_synth"/>
</dbReference>
<evidence type="ECO:0000313" key="12">
    <source>
        <dbReference type="Proteomes" id="UP000001416"/>
    </source>
</evidence>
<dbReference type="GO" id="GO:0004852">
    <property type="term" value="F:uroporphyrinogen-III synthase activity"/>
    <property type="evidence" value="ECO:0007669"/>
    <property type="project" value="UniProtKB-UniRule"/>
</dbReference>
<dbReference type="PANTHER" id="PTHR38042">
    <property type="entry name" value="UROPORPHYRINOGEN-III SYNTHASE, CHLOROPLASTIC"/>
    <property type="match status" value="1"/>
</dbReference>
<dbReference type="Gene3D" id="3.40.50.10090">
    <property type="match status" value="2"/>
</dbReference>
<proteinExistence type="inferred from homology"/>
<dbReference type="InterPro" id="IPR039793">
    <property type="entry name" value="UROS/Hem4"/>
</dbReference>
<dbReference type="Proteomes" id="UP000001416">
    <property type="component" value="Chromosome"/>
</dbReference>
<keyword evidence="12" id="KW-1185">Reference proteome</keyword>
<dbReference type="PANTHER" id="PTHR38042:SF1">
    <property type="entry name" value="UROPORPHYRINOGEN-III SYNTHASE, CHLOROPLASTIC"/>
    <property type="match status" value="1"/>
</dbReference>
<dbReference type="UniPathway" id="UPA00251">
    <property type="reaction ID" value="UER00320"/>
</dbReference>
<dbReference type="HOGENOM" id="CLU_011276_9_4_4"/>
<dbReference type="eggNOG" id="COG1587">
    <property type="taxonomic scope" value="Bacteria"/>
</dbReference>
<dbReference type="InterPro" id="IPR036108">
    <property type="entry name" value="4pyrrol_syn_uPrphyn_synt_sf"/>
</dbReference>
<dbReference type="Pfam" id="PF02602">
    <property type="entry name" value="HEM4"/>
    <property type="match status" value="1"/>
</dbReference>
<reference evidence="11 12" key="1">
    <citation type="journal article" date="2003" name="J. Bacteriol.">
        <title>Complete genome sequence of the ammonia-oxidizing bacterium and obligate chemolithoautotroph Nitrosomonas europaea.</title>
        <authorList>
            <person name="Chain P."/>
            <person name="Lamerdin J."/>
            <person name="Larimer F."/>
            <person name="Regala W."/>
            <person name="Land M."/>
            <person name="Hauser L."/>
            <person name="Hooper A."/>
            <person name="Klotz M."/>
            <person name="Norton J."/>
            <person name="Sayavedra-Soto L."/>
            <person name="Arciero D."/>
            <person name="Hommes N."/>
            <person name="Whittaker M."/>
            <person name="Arp D."/>
        </authorList>
    </citation>
    <scope>NUCLEOTIDE SEQUENCE [LARGE SCALE GENOMIC DNA]</scope>
    <source>
        <strain evidence="12">ATCC 19718 / CIP 103999 / KCTC 2705 / NBRC 14298</strain>
    </source>
</reference>
<dbReference type="STRING" id="228410.NE0591"/>
<organism evidence="11 12">
    <name type="scientific">Nitrosomonas europaea (strain ATCC 19718 / CIP 103999 / KCTC 2705 / NBRC 14298)</name>
    <dbReference type="NCBI Taxonomy" id="228410"/>
    <lineage>
        <taxon>Bacteria</taxon>
        <taxon>Pseudomonadati</taxon>
        <taxon>Pseudomonadota</taxon>
        <taxon>Betaproteobacteria</taxon>
        <taxon>Nitrosomonadales</taxon>
        <taxon>Nitrosomonadaceae</taxon>
        <taxon>Nitrosomonas</taxon>
    </lineage>
</organism>
<dbReference type="PhylomeDB" id="Q82WS1"/>
<dbReference type="SMR" id="Q82WS1"/>
<evidence type="ECO:0000256" key="2">
    <source>
        <dbReference type="ARBA" id="ARBA00008133"/>
    </source>
</evidence>
<comment type="function">
    <text evidence="6 9">Catalyzes cyclization of the linear tetrapyrrole, hydroxymethylbilane, to the macrocyclic uroporphyrinogen III.</text>
</comment>
<dbReference type="GO" id="GO:0006780">
    <property type="term" value="P:uroporphyrinogen III biosynthetic process"/>
    <property type="evidence" value="ECO:0007669"/>
    <property type="project" value="UniProtKB-UniRule"/>
</dbReference>
<evidence type="ECO:0000256" key="6">
    <source>
        <dbReference type="ARBA" id="ARBA00037589"/>
    </source>
</evidence>
<dbReference type="CDD" id="cd06578">
    <property type="entry name" value="HemD"/>
    <property type="match status" value="1"/>
</dbReference>
<accession>Q82WS1</accession>